<dbReference type="Proteomes" id="UP000789845">
    <property type="component" value="Unassembled WGS sequence"/>
</dbReference>
<dbReference type="InterPro" id="IPR000086">
    <property type="entry name" value="NUDIX_hydrolase_dom"/>
</dbReference>
<comment type="cofactor">
    <cofactor evidence="1">
        <name>Mg(2+)</name>
        <dbReference type="ChEBI" id="CHEBI:18420"/>
    </cofactor>
</comment>
<dbReference type="AlphaFoldDB" id="A0A9C7G9Y3"/>
<dbReference type="Gene3D" id="3.90.79.10">
    <property type="entry name" value="Nucleoside Triphosphate Pyrophosphohydrolase"/>
    <property type="match status" value="1"/>
</dbReference>
<evidence type="ECO:0000313" key="5">
    <source>
        <dbReference type="EMBL" id="CAG9608165.1"/>
    </source>
</evidence>
<dbReference type="PROSITE" id="PS00893">
    <property type="entry name" value="NUDIX_BOX"/>
    <property type="match status" value="1"/>
</dbReference>
<dbReference type="PANTHER" id="PTHR43046">
    <property type="entry name" value="GDP-MANNOSE MANNOSYL HYDROLASE"/>
    <property type="match status" value="1"/>
</dbReference>
<evidence type="ECO:0000256" key="3">
    <source>
        <dbReference type="RuleBase" id="RU003476"/>
    </source>
</evidence>
<dbReference type="Pfam" id="PF00293">
    <property type="entry name" value="NUDIX"/>
    <property type="match status" value="1"/>
</dbReference>
<dbReference type="InterPro" id="IPR015797">
    <property type="entry name" value="NUDIX_hydrolase-like_dom_sf"/>
</dbReference>
<dbReference type="PRINTS" id="PR00502">
    <property type="entry name" value="NUDIXFAMILY"/>
</dbReference>
<dbReference type="InterPro" id="IPR020476">
    <property type="entry name" value="Nudix_hydrolase"/>
</dbReference>
<evidence type="ECO:0000256" key="1">
    <source>
        <dbReference type="ARBA" id="ARBA00001946"/>
    </source>
</evidence>
<feature type="domain" description="Nudix hydrolase" evidence="4">
    <location>
        <begin position="17"/>
        <end position="150"/>
    </location>
</feature>
<dbReference type="CDD" id="cd02883">
    <property type="entry name" value="NUDIX_Hydrolase"/>
    <property type="match status" value="1"/>
</dbReference>
<accession>A0A9C7G9Y3</accession>
<name>A0A9C7G9Y3_9BACI</name>
<reference evidence="5" key="1">
    <citation type="submission" date="2021-10" db="EMBL/GenBank/DDBJ databases">
        <authorList>
            <person name="Criscuolo A."/>
        </authorList>
    </citation>
    <scope>NUCLEOTIDE SEQUENCE</scope>
    <source>
        <strain evidence="5">CIP111885</strain>
    </source>
</reference>
<evidence type="ECO:0000313" key="6">
    <source>
        <dbReference type="Proteomes" id="UP000789845"/>
    </source>
</evidence>
<dbReference type="SUPFAM" id="SSF55811">
    <property type="entry name" value="Nudix"/>
    <property type="match status" value="1"/>
</dbReference>
<dbReference type="GO" id="GO:0016787">
    <property type="term" value="F:hydrolase activity"/>
    <property type="evidence" value="ECO:0007669"/>
    <property type="project" value="UniProtKB-KW"/>
</dbReference>
<gene>
    <name evidence="5" type="ORF">NEOCIP111885_01857</name>
</gene>
<keyword evidence="6" id="KW-1185">Reference proteome</keyword>
<evidence type="ECO:0000259" key="4">
    <source>
        <dbReference type="PROSITE" id="PS51462"/>
    </source>
</evidence>
<dbReference type="InterPro" id="IPR020084">
    <property type="entry name" value="NUDIX_hydrolase_CS"/>
</dbReference>
<dbReference type="EMBL" id="CAKJTG010000009">
    <property type="protein sequence ID" value="CAG9608165.1"/>
    <property type="molecule type" value="Genomic_DNA"/>
</dbReference>
<protein>
    <recommendedName>
        <fullName evidence="4">Nudix hydrolase domain-containing protein</fullName>
    </recommendedName>
</protein>
<dbReference type="RefSeq" id="WP_354002336.1">
    <property type="nucleotide sequence ID" value="NZ_CAKJTG010000009.1"/>
</dbReference>
<organism evidence="5 6">
    <name type="scientific">Pseudoneobacillus rhizosphaerae</name>
    <dbReference type="NCBI Taxonomy" id="2880968"/>
    <lineage>
        <taxon>Bacteria</taxon>
        <taxon>Bacillati</taxon>
        <taxon>Bacillota</taxon>
        <taxon>Bacilli</taxon>
        <taxon>Bacillales</taxon>
        <taxon>Bacillaceae</taxon>
        <taxon>Pseudoneobacillus</taxon>
    </lineage>
</organism>
<comment type="similarity">
    <text evidence="3">Belongs to the Nudix hydrolase family.</text>
</comment>
<comment type="caution">
    <text evidence="5">The sequence shown here is derived from an EMBL/GenBank/DDBJ whole genome shotgun (WGS) entry which is preliminary data.</text>
</comment>
<dbReference type="PROSITE" id="PS51462">
    <property type="entry name" value="NUDIX"/>
    <property type="match status" value="1"/>
</dbReference>
<evidence type="ECO:0000256" key="2">
    <source>
        <dbReference type="ARBA" id="ARBA00022801"/>
    </source>
</evidence>
<sequence length="174" mass="19803">MKYNIIAFKFGGKKYGNANAYCSSGRYRRKRTREVLLVKTHHGGWVFPGGQVEIGENLEDALIREVKEESGIDISVVSLIGVYSNTGVHKWYDGVIDVPTKLMLDFVCKTLGGELATSDETSESKWVEKEKVLDLVTAIAIRTRYQAYLYFDGNVNYMEYVTKPQFELKLNRTI</sequence>
<proteinExistence type="inferred from homology"/>
<keyword evidence="2 3" id="KW-0378">Hydrolase</keyword>
<dbReference type="PANTHER" id="PTHR43046:SF14">
    <property type="entry name" value="MUTT_NUDIX FAMILY PROTEIN"/>
    <property type="match status" value="1"/>
</dbReference>